<accession>A0A1H8BFL1</accession>
<dbReference type="GO" id="GO:0003700">
    <property type="term" value="F:DNA-binding transcription factor activity"/>
    <property type="evidence" value="ECO:0007669"/>
    <property type="project" value="TreeGrafter"/>
</dbReference>
<dbReference type="GO" id="GO:0005829">
    <property type="term" value="C:cytosol"/>
    <property type="evidence" value="ECO:0007669"/>
    <property type="project" value="TreeGrafter"/>
</dbReference>
<gene>
    <name evidence="3" type="ORF">SAMN05414137_1625</name>
</gene>
<proteinExistence type="predicted"/>
<feature type="domain" description="HTH cro/C1-type" evidence="2">
    <location>
        <begin position="82"/>
        <end position="136"/>
    </location>
</feature>
<dbReference type="Proteomes" id="UP000183015">
    <property type="component" value="Unassembled WGS sequence"/>
</dbReference>
<dbReference type="PANTHER" id="PTHR46797:SF1">
    <property type="entry name" value="METHYLPHOSPHONATE SYNTHASE"/>
    <property type="match status" value="1"/>
</dbReference>
<dbReference type="InterPro" id="IPR010982">
    <property type="entry name" value="Lambda_DNA-bd_dom_sf"/>
</dbReference>
<dbReference type="RefSeq" id="WP_042449496.1">
    <property type="nucleotide sequence ID" value="NZ_BBPN01000016.1"/>
</dbReference>
<dbReference type="EMBL" id="FOAZ01000062">
    <property type="protein sequence ID" value="SEM80657.1"/>
    <property type="molecule type" value="Genomic_DNA"/>
</dbReference>
<dbReference type="GO" id="GO:0003677">
    <property type="term" value="F:DNA binding"/>
    <property type="evidence" value="ECO:0007669"/>
    <property type="project" value="UniProtKB-KW"/>
</dbReference>
<dbReference type="Gene3D" id="1.10.260.40">
    <property type="entry name" value="lambda repressor-like DNA-binding domains"/>
    <property type="match status" value="2"/>
</dbReference>
<name>A0A1H8BFL1_STRJI</name>
<evidence type="ECO:0000313" key="3">
    <source>
        <dbReference type="EMBL" id="SEM80657.1"/>
    </source>
</evidence>
<dbReference type="InterPro" id="IPR050807">
    <property type="entry name" value="TransReg_Diox_bact_type"/>
</dbReference>
<protein>
    <submittedName>
        <fullName evidence="3">Helix-turn-helix domain-containing protein</fullName>
    </submittedName>
</protein>
<dbReference type="Pfam" id="PF13560">
    <property type="entry name" value="HTH_31"/>
    <property type="match status" value="2"/>
</dbReference>
<keyword evidence="1" id="KW-0238">DNA-binding</keyword>
<evidence type="ECO:0000256" key="1">
    <source>
        <dbReference type="ARBA" id="ARBA00023125"/>
    </source>
</evidence>
<sequence>MGSRGIAYFDPAALREQRTHAGLSQDQLAERVRARSAVVLLRTHVSMYECGRRLPEQRTLSAMADGLEVPVSCLLYPDPLSISRLRLAAKVTQSESARRMGTTQSRMSLIERGLVELDAAEVRQLAGILGTTVQAVRLAIGTALRSASDRPVATV</sequence>
<dbReference type="InterPro" id="IPR001387">
    <property type="entry name" value="Cro/C1-type_HTH"/>
</dbReference>
<dbReference type="SUPFAM" id="SSF47413">
    <property type="entry name" value="lambda repressor-like DNA-binding domains"/>
    <property type="match status" value="2"/>
</dbReference>
<evidence type="ECO:0000313" key="4">
    <source>
        <dbReference type="Proteomes" id="UP000183015"/>
    </source>
</evidence>
<dbReference type="SMART" id="SM00530">
    <property type="entry name" value="HTH_XRE"/>
    <property type="match status" value="2"/>
</dbReference>
<organism evidence="3 4">
    <name type="scientific">Streptacidiphilus jiangxiensis</name>
    <dbReference type="NCBI Taxonomy" id="235985"/>
    <lineage>
        <taxon>Bacteria</taxon>
        <taxon>Bacillati</taxon>
        <taxon>Actinomycetota</taxon>
        <taxon>Actinomycetes</taxon>
        <taxon>Kitasatosporales</taxon>
        <taxon>Streptomycetaceae</taxon>
        <taxon>Streptacidiphilus</taxon>
    </lineage>
</organism>
<dbReference type="PROSITE" id="PS50943">
    <property type="entry name" value="HTH_CROC1"/>
    <property type="match status" value="2"/>
</dbReference>
<evidence type="ECO:0000259" key="2">
    <source>
        <dbReference type="PROSITE" id="PS50943"/>
    </source>
</evidence>
<dbReference type="AlphaFoldDB" id="A0A1H8BFL1"/>
<dbReference type="STRING" id="235985.SAMN05414137_1625"/>
<dbReference type="CDD" id="cd00093">
    <property type="entry name" value="HTH_XRE"/>
    <property type="match status" value="2"/>
</dbReference>
<keyword evidence="4" id="KW-1185">Reference proteome</keyword>
<feature type="domain" description="HTH cro/C1-type" evidence="2">
    <location>
        <begin position="14"/>
        <end position="74"/>
    </location>
</feature>
<dbReference type="PANTHER" id="PTHR46797">
    <property type="entry name" value="HTH-TYPE TRANSCRIPTIONAL REGULATOR"/>
    <property type="match status" value="1"/>
</dbReference>
<reference evidence="4" key="1">
    <citation type="submission" date="2016-10" db="EMBL/GenBank/DDBJ databases">
        <authorList>
            <person name="Varghese N."/>
        </authorList>
    </citation>
    <scope>NUCLEOTIDE SEQUENCE [LARGE SCALE GENOMIC DNA]</scope>
    <source>
        <strain evidence="4">DSM 45096 / BCRC 16803 / CGMCC 4.1857 / CIP 109030 / JCM 12277 / KCTC 19219 / NBRC 100920 / 33214</strain>
    </source>
</reference>